<evidence type="ECO:0000313" key="2">
    <source>
        <dbReference type="EnsemblProtists" id="PYU1_T003232"/>
    </source>
</evidence>
<dbReference type="OMA" id="PIQENEP"/>
<feature type="region of interest" description="Disordered" evidence="1">
    <location>
        <begin position="1"/>
        <end position="119"/>
    </location>
</feature>
<organism evidence="2 3">
    <name type="scientific">Globisporangium ultimum (strain ATCC 200006 / CBS 805.95 / DAOM BR144)</name>
    <name type="common">Pythium ultimum</name>
    <dbReference type="NCBI Taxonomy" id="431595"/>
    <lineage>
        <taxon>Eukaryota</taxon>
        <taxon>Sar</taxon>
        <taxon>Stramenopiles</taxon>
        <taxon>Oomycota</taxon>
        <taxon>Peronosporomycetes</taxon>
        <taxon>Pythiales</taxon>
        <taxon>Pythiaceae</taxon>
        <taxon>Globisporangium</taxon>
    </lineage>
</organism>
<sequence length="227" mass="24557">MTASTSSEQSGSSSSASGAKKTRNFMRAVGGVFHRRSRDSDLRESMLEASITSSAVSSSGRQAPAAPAASSSSSSSSALRAGSADDAQVRSSRYRKVSSVSASSKYSVDTAPSDDDDDEHRYHYQFLFYPGSAEDNSFKPEKVTSSIVEIDYNAIRPSLTLQMPVFFSPPTEPSNFPRRSSILTDPREYELSKTVLSSNASESEDGNEDEDKRSEISDSEFSEGVMF</sequence>
<evidence type="ECO:0000256" key="1">
    <source>
        <dbReference type="SAM" id="MobiDB-lite"/>
    </source>
</evidence>
<dbReference type="AlphaFoldDB" id="K3WE41"/>
<dbReference type="VEuPathDB" id="FungiDB:PYU1_G003225"/>
<evidence type="ECO:0000313" key="3">
    <source>
        <dbReference type="Proteomes" id="UP000019132"/>
    </source>
</evidence>
<feature type="compositionally biased region" description="Low complexity" evidence="1">
    <location>
        <begin position="50"/>
        <end position="108"/>
    </location>
</feature>
<dbReference type="HOGENOM" id="CLU_1221783_0_0_1"/>
<dbReference type="EMBL" id="GL376603">
    <property type="status" value="NOT_ANNOTATED_CDS"/>
    <property type="molecule type" value="Genomic_DNA"/>
</dbReference>
<feature type="compositionally biased region" description="Low complexity" evidence="1">
    <location>
        <begin position="1"/>
        <end position="19"/>
    </location>
</feature>
<protein>
    <submittedName>
        <fullName evidence="2">Uncharacterized protein</fullName>
    </submittedName>
</protein>
<feature type="region of interest" description="Disordered" evidence="1">
    <location>
        <begin position="167"/>
        <end position="227"/>
    </location>
</feature>
<dbReference type="InParanoid" id="K3WE41"/>
<dbReference type="Proteomes" id="UP000019132">
    <property type="component" value="Unassembled WGS sequence"/>
</dbReference>
<reference evidence="3" key="1">
    <citation type="journal article" date="2010" name="Genome Biol.">
        <title>Genome sequence of the necrotrophic plant pathogen Pythium ultimum reveals original pathogenicity mechanisms and effector repertoire.</title>
        <authorList>
            <person name="Levesque C.A."/>
            <person name="Brouwer H."/>
            <person name="Cano L."/>
            <person name="Hamilton J.P."/>
            <person name="Holt C."/>
            <person name="Huitema E."/>
            <person name="Raffaele S."/>
            <person name="Robideau G.P."/>
            <person name="Thines M."/>
            <person name="Win J."/>
            <person name="Zerillo M.M."/>
            <person name="Beakes G.W."/>
            <person name="Boore J.L."/>
            <person name="Busam D."/>
            <person name="Dumas B."/>
            <person name="Ferriera S."/>
            <person name="Fuerstenberg S.I."/>
            <person name="Gachon C.M."/>
            <person name="Gaulin E."/>
            <person name="Govers F."/>
            <person name="Grenville-Briggs L."/>
            <person name="Horner N."/>
            <person name="Hostetler J."/>
            <person name="Jiang R.H."/>
            <person name="Johnson J."/>
            <person name="Krajaejun T."/>
            <person name="Lin H."/>
            <person name="Meijer H.J."/>
            <person name="Moore B."/>
            <person name="Morris P."/>
            <person name="Phuntmart V."/>
            <person name="Puiu D."/>
            <person name="Shetty J."/>
            <person name="Stajich J.E."/>
            <person name="Tripathy S."/>
            <person name="Wawra S."/>
            <person name="van West P."/>
            <person name="Whitty B.R."/>
            <person name="Coutinho P.M."/>
            <person name="Henrissat B."/>
            <person name="Martin F."/>
            <person name="Thomas P.D."/>
            <person name="Tyler B.M."/>
            <person name="De Vries R.P."/>
            <person name="Kamoun S."/>
            <person name="Yandell M."/>
            <person name="Tisserat N."/>
            <person name="Buell C.R."/>
        </authorList>
    </citation>
    <scope>NUCLEOTIDE SEQUENCE</scope>
    <source>
        <strain evidence="3">DAOM:BR144</strain>
    </source>
</reference>
<keyword evidence="3" id="KW-1185">Reference proteome</keyword>
<reference evidence="2" key="3">
    <citation type="submission" date="2015-02" db="UniProtKB">
        <authorList>
            <consortium name="EnsemblProtists"/>
        </authorList>
    </citation>
    <scope>IDENTIFICATION</scope>
    <source>
        <strain evidence="2">DAOM BR144</strain>
    </source>
</reference>
<accession>K3WE41</accession>
<name>K3WE41_GLOUD</name>
<proteinExistence type="predicted"/>
<dbReference type="EnsemblProtists" id="PYU1_T003232">
    <property type="protein sequence ID" value="PYU1_T003232"/>
    <property type="gene ID" value="PYU1_G003225"/>
</dbReference>
<reference evidence="3" key="2">
    <citation type="submission" date="2010-04" db="EMBL/GenBank/DDBJ databases">
        <authorList>
            <person name="Buell R."/>
            <person name="Hamilton J."/>
            <person name="Hostetler J."/>
        </authorList>
    </citation>
    <scope>NUCLEOTIDE SEQUENCE [LARGE SCALE GENOMIC DNA]</scope>
    <source>
        <strain evidence="3">DAOM:BR144</strain>
    </source>
</reference>
<dbReference type="eggNOG" id="ENOG502RWMJ">
    <property type="taxonomic scope" value="Eukaryota"/>
</dbReference>
<feature type="compositionally biased region" description="Polar residues" evidence="1">
    <location>
        <begin position="173"/>
        <end position="183"/>
    </location>
</feature>